<dbReference type="GO" id="GO:0043386">
    <property type="term" value="P:mycotoxin biosynthetic process"/>
    <property type="evidence" value="ECO:0007669"/>
    <property type="project" value="InterPro"/>
</dbReference>
<dbReference type="EMBL" id="KV417517">
    <property type="protein sequence ID" value="KZP26005.1"/>
    <property type="molecule type" value="Genomic_DNA"/>
</dbReference>
<keyword evidence="4" id="KW-0812">Transmembrane</keyword>
<evidence type="ECO:0000313" key="5">
    <source>
        <dbReference type="EMBL" id="KZP26005.1"/>
    </source>
</evidence>
<name>A0A166PEF3_9AGAM</name>
<accession>A0A166PEF3</accession>
<gene>
    <name evidence="5" type="ORF">FIBSPDRAFT_782562</name>
</gene>
<dbReference type="GO" id="GO:0016491">
    <property type="term" value="F:oxidoreductase activity"/>
    <property type="evidence" value="ECO:0007669"/>
    <property type="project" value="UniProtKB-KW"/>
</dbReference>
<keyword evidence="6" id="KW-1185">Reference proteome</keyword>
<proteinExistence type="inferred from homology"/>
<evidence type="ECO:0000313" key="6">
    <source>
        <dbReference type="Proteomes" id="UP000076532"/>
    </source>
</evidence>
<dbReference type="PANTHER" id="PTHR33365:SF11">
    <property type="entry name" value="TAT PATHWAY SIGNAL SEQUENCE"/>
    <property type="match status" value="1"/>
</dbReference>
<evidence type="ECO:0000256" key="3">
    <source>
        <dbReference type="ARBA" id="ARBA00035112"/>
    </source>
</evidence>
<evidence type="ECO:0000256" key="4">
    <source>
        <dbReference type="SAM" id="Phobius"/>
    </source>
</evidence>
<dbReference type="STRING" id="436010.A0A166PEF3"/>
<dbReference type="PANTHER" id="PTHR33365">
    <property type="entry name" value="YALI0B05434P"/>
    <property type="match status" value="1"/>
</dbReference>
<evidence type="ECO:0000256" key="2">
    <source>
        <dbReference type="ARBA" id="ARBA00023002"/>
    </source>
</evidence>
<evidence type="ECO:0000256" key="1">
    <source>
        <dbReference type="ARBA" id="ARBA00004685"/>
    </source>
</evidence>
<organism evidence="5 6">
    <name type="scientific">Athelia psychrophila</name>
    <dbReference type="NCBI Taxonomy" id="1759441"/>
    <lineage>
        <taxon>Eukaryota</taxon>
        <taxon>Fungi</taxon>
        <taxon>Dikarya</taxon>
        <taxon>Basidiomycota</taxon>
        <taxon>Agaricomycotina</taxon>
        <taxon>Agaricomycetes</taxon>
        <taxon>Agaricomycetidae</taxon>
        <taxon>Atheliales</taxon>
        <taxon>Atheliaceae</taxon>
        <taxon>Athelia</taxon>
    </lineage>
</organism>
<dbReference type="Proteomes" id="UP000076532">
    <property type="component" value="Unassembled WGS sequence"/>
</dbReference>
<keyword evidence="4" id="KW-0472">Membrane</keyword>
<dbReference type="OrthoDB" id="3687641at2759"/>
<dbReference type="Pfam" id="PF11807">
    <property type="entry name" value="UstYa"/>
    <property type="match status" value="1"/>
</dbReference>
<dbReference type="InterPro" id="IPR021765">
    <property type="entry name" value="UstYa-like"/>
</dbReference>
<sequence length="222" mass="24537">MFARTTGTLGTPLTIALAALVASISVNVFTFLSLSRQQVMCEPTADLDDSHYSYVGSDHPARLPIYLPPVQLAIEDTMLFGLSDTEAWPTWRSTDYFPVANGFVRLGPQGRAFGISMFHQMHCLQMIRGAVLDNQRANSHTRHCFNLMRQAILCAADTTLDPLDKVDDNSNVGADGVGVVHQCKDWEKVYQYVIENQGLEIWNQTSTKAPAPASPMMSMPPM</sequence>
<dbReference type="AlphaFoldDB" id="A0A166PEF3"/>
<evidence type="ECO:0008006" key="7">
    <source>
        <dbReference type="Google" id="ProtNLM"/>
    </source>
</evidence>
<keyword evidence="4" id="KW-1133">Transmembrane helix</keyword>
<protein>
    <recommendedName>
        <fullName evidence="7">Oxidase ustYa</fullName>
    </recommendedName>
</protein>
<keyword evidence="2" id="KW-0560">Oxidoreductase</keyword>
<reference evidence="5 6" key="1">
    <citation type="journal article" date="2016" name="Mol. Biol. Evol.">
        <title>Comparative Genomics of Early-Diverging Mushroom-Forming Fungi Provides Insights into the Origins of Lignocellulose Decay Capabilities.</title>
        <authorList>
            <person name="Nagy L.G."/>
            <person name="Riley R."/>
            <person name="Tritt A."/>
            <person name="Adam C."/>
            <person name="Daum C."/>
            <person name="Floudas D."/>
            <person name="Sun H."/>
            <person name="Yadav J.S."/>
            <person name="Pangilinan J."/>
            <person name="Larsson K.H."/>
            <person name="Matsuura K."/>
            <person name="Barry K."/>
            <person name="Labutti K."/>
            <person name="Kuo R."/>
            <person name="Ohm R.A."/>
            <person name="Bhattacharya S.S."/>
            <person name="Shirouzu T."/>
            <person name="Yoshinaga Y."/>
            <person name="Martin F.M."/>
            <person name="Grigoriev I.V."/>
            <person name="Hibbett D.S."/>
        </authorList>
    </citation>
    <scope>NUCLEOTIDE SEQUENCE [LARGE SCALE GENOMIC DNA]</scope>
    <source>
        <strain evidence="5 6">CBS 109695</strain>
    </source>
</reference>
<feature type="transmembrane region" description="Helical" evidence="4">
    <location>
        <begin position="12"/>
        <end position="34"/>
    </location>
</feature>
<comment type="pathway">
    <text evidence="1">Mycotoxin biosynthesis.</text>
</comment>
<comment type="similarity">
    <text evidence="3">Belongs to the ustYa family.</text>
</comment>